<sequence length="483" mass="54034">MDNHFKFLTLPRPSGSVANIFIHGYSSGHDLNDRRLLANSIPAALRQRVNILAFWPSSHFTQMDNRSRGLLVAAARVHPLAGAAALAGDRAYHFSRIRSRAEAMGKVLLAQLDRYLFEQHPEVTRVNLIGHSLGGRLLISALKGLDRPPEHGLVIGDVLLMAAAVRVSADDARVLKRRISGRLINAWSSEDHVLLLNLGEKSLGRGPVEHFENVYMQGYRHHHYWNRLQEVLIATCFSGCEGMDLDEVALQLTNQDPVLQDIYLHSVLARSPDYLLDAAIRHLRTSRWTRLKDSDEDRTYAFVREFQLVAGHCVVNAARRRGISYTRVLGMLARQYDLGEALHQCATVVEVEELLLRTFFRHAFTKTHPLAEMPLASVKAMPWDVYARHVDTLAERLTVGSIFKPASNEELPTESASRAVATLEPPERQPGSLKGLLAAIRQAPVQRVFTRFSTALKPGYSALIPTVAIVFYARVTLDDDALM</sequence>
<dbReference type="PANTHER" id="PTHR17920:SF3">
    <property type="entry name" value="TRANSMEMBRANE AND COILED-COIL DOMAIN-CONTAINING PROTEIN 4"/>
    <property type="match status" value="1"/>
</dbReference>
<reference evidence="5 6" key="1">
    <citation type="submission" date="2015-09" db="EMBL/GenBank/DDBJ databases">
        <title>Genome announcement of multiple Pseudomonas syringae strains.</title>
        <authorList>
            <person name="Thakur S."/>
            <person name="Wang P.W."/>
            <person name="Gong Y."/>
            <person name="Weir B.S."/>
            <person name="Guttman D.S."/>
        </authorList>
    </citation>
    <scope>NUCLEOTIDE SEQUENCE [LARGE SCALE GENOMIC DNA]</scope>
    <source>
        <strain evidence="5 6">ICMP3956</strain>
    </source>
</reference>
<dbReference type="InterPro" id="IPR029058">
    <property type="entry name" value="AB_hydrolase_fold"/>
</dbReference>
<proteinExistence type="predicted"/>
<dbReference type="AlphaFoldDB" id="A0A0P9XZP8"/>
<dbReference type="Pfam" id="PF05277">
    <property type="entry name" value="DUF726"/>
    <property type="match status" value="1"/>
</dbReference>
<dbReference type="InterPro" id="IPR007941">
    <property type="entry name" value="DUF726"/>
</dbReference>
<gene>
    <name evidence="5" type="ORF">ALO52_00739</name>
</gene>
<dbReference type="Gene3D" id="3.40.50.1820">
    <property type="entry name" value="alpha/beta hydrolase"/>
    <property type="match status" value="1"/>
</dbReference>
<accession>A0A0P9XZP8</accession>
<evidence type="ECO:0000313" key="5">
    <source>
        <dbReference type="EMBL" id="KPY38773.1"/>
    </source>
</evidence>
<evidence type="ECO:0000256" key="3">
    <source>
        <dbReference type="ARBA" id="ARBA00022989"/>
    </source>
</evidence>
<dbReference type="PATRIC" id="fig|251707.3.peg.983"/>
<protein>
    <recommendedName>
        <fullName evidence="7">DUF726 domain-containing protein</fullName>
    </recommendedName>
</protein>
<keyword evidence="2" id="KW-0812">Transmembrane</keyword>
<evidence type="ECO:0000313" key="6">
    <source>
        <dbReference type="Proteomes" id="UP000050562"/>
    </source>
</evidence>
<evidence type="ECO:0000256" key="1">
    <source>
        <dbReference type="ARBA" id="ARBA00004141"/>
    </source>
</evidence>
<organism evidence="5 6">
    <name type="scientific">Pseudomonas syringae pv. primulae</name>
    <dbReference type="NCBI Taxonomy" id="251707"/>
    <lineage>
        <taxon>Bacteria</taxon>
        <taxon>Pseudomonadati</taxon>
        <taxon>Pseudomonadota</taxon>
        <taxon>Gammaproteobacteria</taxon>
        <taxon>Pseudomonadales</taxon>
        <taxon>Pseudomonadaceae</taxon>
        <taxon>Pseudomonas</taxon>
    </lineage>
</organism>
<keyword evidence="4" id="KW-0472">Membrane</keyword>
<comment type="subcellular location">
    <subcellularLocation>
        <location evidence="1">Membrane</location>
        <topology evidence="1">Multi-pass membrane protein</topology>
    </subcellularLocation>
</comment>
<dbReference type="Proteomes" id="UP000050562">
    <property type="component" value="Unassembled WGS sequence"/>
</dbReference>
<dbReference type="RefSeq" id="WP_057408629.1">
    <property type="nucleotide sequence ID" value="NZ_LJRC01000084.1"/>
</dbReference>
<keyword evidence="3" id="KW-1133">Transmembrane helix</keyword>
<evidence type="ECO:0000256" key="4">
    <source>
        <dbReference type="ARBA" id="ARBA00023136"/>
    </source>
</evidence>
<dbReference type="PANTHER" id="PTHR17920">
    <property type="entry name" value="TRANSMEMBRANE AND COILED-COIL DOMAIN-CONTAINING PROTEIN 4 TMCO4"/>
    <property type="match status" value="1"/>
</dbReference>
<evidence type="ECO:0008006" key="7">
    <source>
        <dbReference type="Google" id="ProtNLM"/>
    </source>
</evidence>
<dbReference type="SUPFAM" id="SSF53474">
    <property type="entry name" value="alpha/beta-Hydrolases"/>
    <property type="match status" value="1"/>
</dbReference>
<comment type="caution">
    <text evidence="5">The sequence shown here is derived from an EMBL/GenBank/DDBJ whole genome shotgun (WGS) entry which is preliminary data.</text>
</comment>
<dbReference type="GO" id="GO:0016020">
    <property type="term" value="C:membrane"/>
    <property type="evidence" value="ECO:0007669"/>
    <property type="project" value="UniProtKB-SubCell"/>
</dbReference>
<dbReference type="EMBL" id="LJRC01000084">
    <property type="protein sequence ID" value="KPY38773.1"/>
    <property type="molecule type" value="Genomic_DNA"/>
</dbReference>
<evidence type="ECO:0000256" key="2">
    <source>
        <dbReference type="ARBA" id="ARBA00022692"/>
    </source>
</evidence>
<name>A0A0P9XZP8_9PSED</name>